<dbReference type="AlphaFoldDB" id="A0A9E6RHS4"/>
<evidence type="ECO:0000313" key="2">
    <source>
        <dbReference type="Proteomes" id="UP000825701"/>
    </source>
</evidence>
<accession>A0A9E6RHS4</accession>
<dbReference type="KEGG" id="cmet:K6K41_09880"/>
<organism evidence="1 2">
    <name type="scientific">Chenggangzhangella methanolivorans</name>
    <dbReference type="NCBI Taxonomy" id="1437009"/>
    <lineage>
        <taxon>Bacteria</taxon>
        <taxon>Pseudomonadati</taxon>
        <taxon>Pseudomonadota</taxon>
        <taxon>Alphaproteobacteria</taxon>
        <taxon>Hyphomicrobiales</taxon>
        <taxon>Methylopilaceae</taxon>
        <taxon>Chenggangzhangella</taxon>
    </lineage>
</organism>
<dbReference type="EMBL" id="CP081869">
    <property type="protein sequence ID" value="QZO01671.1"/>
    <property type="molecule type" value="Genomic_DNA"/>
</dbReference>
<sequence length="63" mass="6923">MTLKPQTALVVAVAVRAFAVQPTRDEVVRLICNQKAPCEGFCYPCIALANRISQLYAGERDGR</sequence>
<dbReference type="RefSeq" id="WP_261404977.1">
    <property type="nucleotide sequence ID" value="NZ_CP081869.1"/>
</dbReference>
<evidence type="ECO:0000313" key="1">
    <source>
        <dbReference type="EMBL" id="QZO01671.1"/>
    </source>
</evidence>
<protein>
    <submittedName>
        <fullName evidence="1">Uncharacterized protein</fullName>
    </submittedName>
</protein>
<gene>
    <name evidence="1" type="ORF">K6K41_09880</name>
</gene>
<name>A0A9E6RHS4_9HYPH</name>
<proteinExistence type="predicted"/>
<keyword evidence="2" id="KW-1185">Reference proteome</keyword>
<reference evidence="1" key="1">
    <citation type="submission" date="2021-08" db="EMBL/GenBank/DDBJ databases">
        <authorList>
            <person name="Zhang H."/>
            <person name="Xu M."/>
            <person name="Yu Z."/>
            <person name="Yang L."/>
            <person name="Cai Y."/>
        </authorList>
    </citation>
    <scope>NUCLEOTIDE SEQUENCE</scope>
    <source>
        <strain evidence="1">CHL1</strain>
    </source>
</reference>
<dbReference type="Proteomes" id="UP000825701">
    <property type="component" value="Chromosome"/>
</dbReference>